<dbReference type="Proteomes" id="UP000600918">
    <property type="component" value="Unassembled WGS sequence"/>
</dbReference>
<reference evidence="1" key="1">
    <citation type="journal article" date="2020" name="G3 (Bethesda)">
        <title>High-Quality Assemblies for Three Invasive Social Wasps from the &lt;i&gt;Vespula&lt;/i&gt; Genus.</title>
        <authorList>
            <person name="Harrop T.W.R."/>
            <person name="Guhlin J."/>
            <person name="McLaughlin G.M."/>
            <person name="Permina E."/>
            <person name="Stockwell P."/>
            <person name="Gilligan J."/>
            <person name="Le Lec M.F."/>
            <person name="Gruber M.A.M."/>
            <person name="Quinn O."/>
            <person name="Lovegrove M."/>
            <person name="Duncan E.J."/>
            <person name="Remnant E.J."/>
            <person name="Van Eeckhoven J."/>
            <person name="Graham B."/>
            <person name="Knapp R.A."/>
            <person name="Langford K.W."/>
            <person name="Kronenberg Z."/>
            <person name="Press M.O."/>
            <person name="Eacker S.M."/>
            <person name="Wilson-Rankin E.E."/>
            <person name="Purcell J."/>
            <person name="Lester P.J."/>
            <person name="Dearden P.K."/>
        </authorList>
    </citation>
    <scope>NUCLEOTIDE SEQUENCE</scope>
    <source>
        <strain evidence="1">Volc-1</strain>
    </source>
</reference>
<proteinExistence type="predicted"/>
<accession>A0A834KPW9</accession>
<comment type="caution">
    <text evidence="1">The sequence shown here is derived from an EMBL/GenBank/DDBJ whole genome shotgun (WGS) entry which is preliminary data.</text>
</comment>
<keyword evidence="2" id="KW-1185">Reference proteome</keyword>
<gene>
    <name evidence="1" type="ORF">H0235_013254</name>
</gene>
<evidence type="ECO:0000313" key="2">
    <source>
        <dbReference type="Proteomes" id="UP000600918"/>
    </source>
</evidence>
<evidence type="ECO:0000313" key="1">
    <source>
        <dbReference type="EMBL" id="KAF7410647.1"/>
    </source>
</evidence>
<dbReference type="EMBL" id="JACSDY010000013">
    <property type="protein sequence ID" value="KAF7410647.1"/>
    <property type="molecule type" value="Genomic_DNA"/>
</dbReference>
<organism evidence="1 2">
    <name type="scientific">Vespula pensylvanica</name>
    <name type="common">Western yellow jacket</name>
    <name type="synonym">Wasp</name>
    <dbReference type="NCBI Taxonomy" id="30213"/>
    <lineage>
        <taxon>Eukaryota</taxon>
        <taxon>Metazoa</taxon>
        <taxon>Ecdysozoa</taxon>
        <taxon>Arthropoda</taxon>
        <taxon>Hexapoda</taxon>
        <taxon>Insecta</taxon>
        <taxon>Pterygota</taxon>
        <taxon>Neoptera</taxon>
        <taxon>Endopterygota</taxon>
        <taxon>Hymenoptera</taxon>
        <taxon>Apocrita</taxon>
        <taxon>Aculeata</taxon>
        <taxon>Vespoidea</taxon>
        <taxon>Vespidae</taxon>
        <taxon>Vespinae</taxon>
        <taxon>Vespula</taxon>
    </lineage>
</organism>
<sequence>MKTDDRMSAERRMSLVLRQETAVSILGVVHDKPSLFIRPHPDEPSATVRINELVVVRMVIRFPFDDSSNICFYLLIPELNFTNYSHVRIVGADPTIQRVCSPNPTHTDIESTKFIHDHRIEIDEISPSVESPVTSLASISVPPSIPSLPAAFSLDPGL</sequence>
<dbReference type="AlphaFoldDB" id="A0A834KPW9"/>
<name>A0A834KPW9_VESPE</name>
<protein>
    <submittedName>
        <fullName evidence="1">Uncharacterized protein</fullName>
    </submittedName>
</protein>